<reference evidence="4" key="2">
    <citation type="submission" date="2025-08" db="UniProtKB">
        <authorList>
            <consortium name="RefSeq"/>
        </authorList>
    </citation>
    <scope>IDENTIFICATION</scope>
    <source>
        <tissue evidence="4">Blood</tissue>
    </source>
</reference>
<reference evidence="3" key="1">
    <citation type="journal article" date="2016" name="Nat. Commun.">
        <title>The channel catfish genome sequence provides insights into the evolution of scale formation in teleosts.</title>
        <authorList>
            <person name="Liu Z."/>
            <person name="Liu S."/>
            <person name="Yao J."/>
            <person name="Bao L."/>
            <person name="Zhang J."/>
            <person name="Li Y."/>
            <person name="Jiang C."/>
            <person name="Sun L."/>
            <person name="Wang R."/>
            <person name="Zhang Y."/>
            <person name="Zhou T."/>
            <person name="Zeng Q."/>
            <person name="Fu Q."/>
            <person name="Gao S."/>
            <person name="Li N."/>
            <person name="Koren S."/>
            <person name="Jiang Y."/>
            <person name="Zimin A."/>
            <person name="Xu P."/>
            <person name="Phillippy A.M."/>
            <person name="Geng X."/>
            <person name="Song L."/>
            <person name="Sun F."/>
            <person name="Li C."/>
            <person name="Wang X."/>
            <person name="Chen A."/>
            <person name="Jin Y."/>
            <person name="Yuan Z."/>
            <person name="Yang Y."/>
            <person name="Tan S."/>
            <person name="Peatman E."/>
            <person name="Lu J."/>
            <person name="Qin Z."/>
            <person name="Dunham R."/>
            <person name="Li Z."/>
            <person name="Sonstegard T."/>
            <person name="Feng J."/>
            <person name="Danzmann R.G."/>
            <person name="Schroeder S."/>
            <person name="Scheffler B."/>
            <person name="Duke M.V."/>
            <person name="Ballard L."/>
            <person name="Kucuktas H."/>
            <person name="Kaltenboeck L."/>
            <person name="Liu H."/>
            <person name="Armbruster J."/>
            <person name="Xie Y."/>
            <person name="Kirby M.L."/>
            <person name="Tian Y."/>
            <person name="Flanagan M.E."/>
            <person name="Mu W."/>
            <person name="Waldbieser G.C."/>
        </authorList>
    </citation>
    <scope>NUCLEOTIDE SEQUENCE [LARGE SCALE GENOMIC DNA]</scope>
    <source>
        <strain evidence="3">SDA103</strain>
    </source>
</reference>
<dbReference type="Proteomes" id="UP000221080">
    <property type="component" value="Chromosome 16"/>
</dbReference>
<dbReference type="GeneID" id="108277075"/>
<feature type="region of interest" description="Disordered" evidence="2">
    <location>
        <begin position="208"/>
        <end position="237"/>
    </location>
</feature>
<organism evidence="3 4">
    <name type="scientific">Ictalurus punctatus</name>
    <name type="common">Channel catfish</name>
    <name type="synonym">Silurus punctatus</name>
    <dbReference type="NCBI Taxonomy" id="7998"/>
    <lineage>
        <taxon>Eukaryota</taxon>
        <taxon>Metazoa</taxon>
        <taxon>Chordata</taxon>
        <taxon>Craniata</taxon>
        <taxon>Vertebrata</taxon>
        <taxon>Euteleostomi</taxon>
        <taxon>Actinopterygii</taxon>
        <taxon>Neopterygii</taxon>
        <taxon>Teleostei</taxon>
        <taxon>Ostariophysi</taxon>
        <taxon>Siluriformes</taxon>
        <taxon>Ictaluridae</taxon>
        <taxon>Ictalurus</taxon>
    </lineage>
</organism>
<keyword evidence="1" id="KW-0175">Coiled coil</keyword>
<dbReference type="RefSeq" id="XP_017344884.1">
    <property type="nucleotide sequence ID" value="XM_017489395.3"/>
</dbReference>
<proteinExistence type="predicted"/>
<dbReference type="OrthoDB" id="8949486at2759"/>
<sequence length="237" mass="27911">MEAWKSHVRAALIHRDCLQKDPFSGLFTKMSRLEEMLNLQMGVWEDLEIDRIQSPNTNGVLQCPVEEKNPLKLYLQLKEEEQVRQKLAQKVSDLTSDLYLKEAELQYCHSQVSRYRTEAVLLARGACCLKNDLSEYEYKLECQSKQLATLQSEQRSLREELALVRQEKEELLERWLEEKREEAERINKHNAALEKWNSYAGRLNRRLYSGPRRQTRPTTNSRVIQRDSADQPSTKQD</sequence>
<dbReference type="AlphaFoldDB" id="A0A2D0SQ98"/>
<evidence type="ECO:0000313" key="4">
    <source>
        <dbReference type="RefSeq" id="XP_017344884.1"/>
    </source>
</evidence>
<keyword evidence="3" id="KW-1185">Reference proteome</keyword>
<gene>
    <name evidence="4" type="primary">si:ch1073-143l10.2</name>
</gene>
<protein>
    <submittedName>
        <fullName evidence="4">Trichohyalin</fullName>
    </submittedName>
</protein>
<evidence type="ECO:0000256" key="2">
    <source>
        <dbReference type="SAM" id="MobiDB-lite"/>
    </source>
</evidence>
<name>A0A2D0SQ98_ICTPU</name>
<accession>A0A2D0SQ98</accession>
<feature type="coiled-coil region" evidence="1">
    <location>
        <begin position="133"/>
        <end position="192"/>
    </location>
</feature>
<dbReference type="KEGG" id="ipu:108277075"/>
<evidence type="ECO:0000256" key="1">
    <source>
        <dbReference type="SAM" id="Coils"/>
    </source>
</evidence>
<evidence type="ECO:0000313" key="3">
    <source>
        <dbReference type="Proteomes" id="UP000221080"/>
    </source>
</evidence>
<dbReference type="STRING" id="7998.ENSIPUP00000008018"/>